<evidence type="ECO:0000256" key="1">
    <source>
        <dbReference type="SAM" id="Phobius"/>
    </source>
</evidence>
<evidence type="ECO:0000313" key="4">
    <source>
        <dbReference type="Proteomes" id="UP000636709"/>
    </source>
</evidence>
<dbReference type="AlphaFoldDB" id="A0A835BXG1"/>
<keyword evidence="1" id="KW-0472">Membrane</keyword>
<dbReference type="PANTHER" id="PTHR12956:SF13">
    <property type="entry name" value="ALKALINE CERAMIDASE TOD1"/>
    <property type="match status" value="1"/>
</dbReference>
<dbReference type="InterPro" id="IPR006852">
    <property type="entry name" value="TOD1_MUCI70"/>
</dbReference>
<sequence>MVGWVRVRRPPVVESKLLCVSLLYLLTTLPLALYVSFSGDPGRRCLLLPFFPSRGGSAVKTAALLEYPPGYGEHKHALPVPRALCSSPVAFAGLSASLILHRSSWTSCTVPVAHLPFPFSRFVIPGDLTIRHDRPELTIVITAEYMHACTLSCTVTVILGLFFFLRGADYKTVVEEINGLCRNLSASSSSRSPVLRYQSGKRDTFAGNLSTEKRRSFFSHTDNQVEVPCGFFKEFPVPEADRLAMEKCRGVVVTSAILNDYDKIRQPKGLGAETLSTACFFMFIDDATHRVLTRHGILTPQATSTIAGGGATAVVGAWRVVTLDAGELPYENPAMNGVVAKHLLHRLFPSARFSVWVDAKMQLTVDPMLLVHALVVGKGVDVAVSKHPFNLHTMEEAIATARWRKWGDVEAIRTQMETYCANGLQPWSPSKLPYPSDVPDTAIIVRRHSLASNLFSCLLFNELEAFNPRDQLAFAYVRDQMSPKVSISMFEVEVFEHIAVEYRHNFKPDGGGGGKQPVTRMASSRDVGSSCERYLLKMWGESAE</sequence>
<protein>
    <recommendedName>
        <fullName evidence="2">TOD1/MUCI70 glycosyltransferase-like domain-containing protein</fullName>
    </recommendedName>
</protein>
<evidence type="ECO:0000259" key="2">
    <source>
        <dbReference type="Pfam" id="PF04765"/>
    </source>
</evidence>
<dbReference type="PANTHER" id="PTHR12956">
    <property type="entry name" value="ALKALINE CERAMIDASE-RELATED"/>
    <property type="match status" value="1"/>
</dbReference>
<comment type="caution">
    <text evidence="3">The sequence shown here is derived from an EMBL/GenBank/DDBJ whole genome shotgun (WGS) entry which is preliminary data.</text>
</comment>
<dbReference type="Pfam" id="PF04765">
    <property type="entry name" value="TOD1_MUCI70"/>
    <property type="match status" value="1"/>
</dbReference>
<feature type="transmembrane region" description="Helical" evidence="1">
    <location>
        <begin position="17"/>
        <end position="37"/>
    </location>
</feature>
<keyword evidence="4" id="KW-1185">Reference proteome</keyword>
<gene>
    <name evidence="3" type="ORF">HU200_027786</name>
</gene>
<keyword evidence="1" id="KW-1133">Transmembrane helix</keyword>
<organism evidence="3 4">
    <name type="scientific">Digitaria exilis</name>
    <dbReference type="NCBI Taxonomy" id="1010633"/>
    <lineage>
        <taxon>Eukaryota</taxon>
        <taxon>Viridiplantae</taxon>
        <taxon>Streptophyta</taxon>
        <taxon>Embryophyta</taxon>
        <taxon>Tracheophyta</taxon>
        <taxon>Spermatophyta</taxon>
        <taxon>Magnoliopsida</taxon>
        <taxon>Liliopsida</taxon>
        <taxon>Poales</taxon>
        <taxon>Poaceae</taxon>
        <taxon>PACMAD clade</taxon>
        <taxon>Panicoideae</taxon>
        <taxon>Panicodae</taxon>
        <taxon>Paniceae</taxon>
        <taxon>Anthephorinae</taxon>
        <taxon>Digitaria</taxon>
    </lineage>
</organism>
<dbReference type="EMBL" id="JACEFO010001735">
    <property type="protein sequence ID" value="KAF8714322.1"/>
    <property type="molecule type" value="Genomic_DNA"/>
</dbReference>
<accession>A0A835BXG1</accession>
<dbReference type="InterPro" id="IPR048354">
    <property type="entry name" value="TOD1_MUCI70_glycTrfase_dom"/>
</dbReference>
<name>A0A835BXG1_9POAL</name>
<keyword evidence="1" id="KW-0812">Transmembrane</keyword>
<dbReference type="Proteomes" id="UP000636709">
    <property type="component" value="Unassembled WGS sequence"/>
</dbReference>
<proteinExistence type="predicted"/>
<evidence type="ECO:0000313" key="3">
    <source>
        <dbReference type="EMBL" id="KAF8714322.1"/>
    </source>
</evidence>
<feature type="domain" description="TOD1/MUCI70 glycosyltransferase-like" evidence="2">
    <location>
        <begin position="199"/>
        <end position="504"/>
    </location>
</feature>
<reference evidence="3" key="1">
    <citation type="submission" date="2020-07" db="EMBL/GenBank/DDBJ databases">
        <title>Genome sequence and genetic diversity analysis of an under-domesticated orphan crop, white fonio (Digitaria exilis).</title>
        <authorList>
            <person name="Bennetzen J.L."/>
            <person name="Chen S."/>
            <person name="Ma X."/>
            <person name="Wang X."/>
            <person name="Yssel A.E.J."/>
            <person name="Chaluvadi S.R."/>
            <person name="Johnson M."/>
            <person name="Gangashetty P."/>
            <person name="Hamidou F."/>
            <person name="Sanogo M.D."/>
            <person name="Zwaenepoel A."/>
            <person name="Wallace J."/>
            <person name="Van De Peer Y."/>
            <person name="Van Deynze A."/>
        </authorList>
    </citation>
    <scope>NUCLEOTIDE SEQUENCE</scope>
    <source>
        <tissue evidence="3">Leaves</tissue>
    </source>
</reference>
<dbReference type="OrthoDB" id="1905162at2759"/>